<evidence type="ECO:0000313" key="2">
    <source>
        <dbReference type="EMBL" id="PIZ40340.1"/>
    </source>
</evidence>
<feature type="transmembrane region" description="Helical" evidence="1">
    <location>
        <begin position="61"/>
        <end position="81"/>
    </location>
</feature>
<dbReference type="EMBL" id="PFNG01000094">
    <property type="protein sequence ID" value="PIZ40340.1"/>
    <property type="molecule type" value="Genomic_DNA"/>
</dbReference>
<gene>
    <name evidence="2" type="ORF">COY37_04140</name>
</gene>
<feature type="transmembrane region" description="Helical" evidence="1">
    <location>
        <begin position="93"/>
        <end position="114"/>
    </location>
</feature>
<accession>A0A2M7T8S3</accession>
<dbReference type="AlphaFoldDB" id="A0A2M7T8S3"/>
<keyword evidence="1" id="KW-1133">Transmembrane helix</keyword>
<evidence type="ECO:0000313" key="3">
    <source>
        <dbReference type="Proteomes" id="UP000230956"/>
    </source>
</evidence>
<evidence type="ECO:0000256" key="1">
    <source>
        <dbReference type="SAM" id="Phobius"/>
    </source>
</evidence>
<proteinExistence type="predicted"/>
<comment type="caution">
    <text evidence="2">The sequence shown here is derived from an EMBL/GenBank/DDBJ whole genome shotgun (WGS) entry which is preliminary data.</text>
</comment>
<name>A0A2M7T8S3_9ACTN</name>
<organism evidence="2 3">
    <name type="scientific">Candidatus Aquicultor secundus</name>
    <dbReference type="NCBI Taxonomy" id="1973895"/>
    <lineage>
        <taxon>Bacteria</taxon>
        <taxon>Bacillati</taxon>
        <taxon>Actinomycetota</taxon>
        <taxon>Candidatus Aquicultoria</taxon>
        <taxon>Candidatus Aquicultorales</taxon>
        <taxon>Candidatus Aquicultoraceae</taxon>
        <taxon>Candidatus Aquicultor</taxon>
    </lineage>
</organism>
<protein>
    <recommendedName>
        <fullName evidence="4">DUF1634 domain-containing protein</fullName>
    </recommendedName>
</protein>
<sequence length="117" mass="12834">MKIGLAGIIVVFAFYLFGVFEPKIPLADVSKYWGMKSHDYLEATNIKSGWAWTGMYRHGDFLNFFPIAFLAGITVLCYLSIVPTLFKKKDSIYGILALIEVLILVAAASGLISAGGH</sequence>
<reference evidence="3" key="1">
    <citation type="submission" date="2017-09" db="EMBL/GenBank/DDBJ databases">
        <title>Depth-based differentiation of microbial function through sediment-hosted aquifers and enrichment of novel symbionts in the deep terrestrial subsurface.</title>
        <authorList>
            <person name="Probst A.J."/>
            <person name="Ladd B."/>
            <person name="Jarett J.K."/>
            <person name="Geller-Mcgrath D.E."/>
            <person name="Sieber C.M.K."/>
            <person name="Emerson J.B."/>
            <person name="Anantharaman K."/>
            <person name="Thomas B.C."/>
            <person name="Malmstrom R."/>
            <person name="Stieglmeier M."/>
            <person name="Klingl A."/>
            <person name="Woyke T."/>
            <person name="Ryan C.M."/>
            <person name="Banfield J.F."/>
        </authorList>
    </citation>
    <scope>NUCLEOTIDE SEQUENCE [LARGE SCALE GENOMIC DNA]</scope>
</reference>
<keyword evidence="1" id="KW-0472">Membrane</keyword>
<dbReference type="Proteomes" id="UP000230956">
    <property type="component" value="Unassembled WGS sequence"/>
</dbReference>
<evidence type="ECO:0008006" key="4">
    <source>
        <dbReference type="Google" id="ProtNLM"/>
    </source>
</evidence>
<keyword evidence="1" id="KW-0812">Transmembrane</keyword>